<evidence type="ECO:0000313" key="2">
    <source>
        <dbReference type="Proteomes" id="UP000199400"/>
    </source>
</evidence>
<dbReference type="EMBL" id="FOMX01000002">
    <property type="protein sequence ID" value="SFD49556.1"/>
    <property type="molecule type" value="Genomic_DNA"/>
</dbReference>
<proteinExistence type="predicted"/>
<organism evidence="1 2">
    <name type="scientific">Nannocystis exedens</name>
    <dbReference type="NCBI Taxonomy" id="54"/>
    <lineage>
        <taxon>Bacteria</taxon>
        <taxon>Pseudomonadati</taxon>
        <taxon>Myxococcota</taxon>
        <taxon>Polyangia</taxon>
        <taxon>Nannocystales</taxon>
        <taxon>Nannocystaceae</taxon>
        <taxon>Nannocystis</taxon>
    </lineage>
</organism>
<dbReference type="OrthoDB" id="9800332at2"/>
<keyword evidence="1" id="KW-0418">Kinase</keyword>
<dbReference type="InterPro" id="IPR027417">
    <property type="entry name" value="P-loop_NTPase"/>
</dbReference>
<sequence>MHVVFIHGPAASGKHTIGTHVAEVLGIPLFHNHLAVDAALALFEFGSPGFRRLRAAIWSAAFAEAAAAGRSFVFTFHPEASVDPALIESLTESVRAHGGEMVFVELLCSPEAIAQRLDQPSRRRFGKLTDVALYRSIERAGGFAFPPLPPPSLRIDTEAHTPEQSAALIVALLHKTG</sequence>
<name>A0A1I1ST14_9BACT</name>
<accession>A0A1I1ST14</accession>
<dbReference type="Gene3D" id="3.40.50.300">
    <property type="entry name" value="P-loop containing nucleotide triphosphate hydrolases"/>
    <property type="match status" value="1"/>
</dbReference>
<protein>
    <submittedName>
        <fullName evidence="1">Shikimate kinase</fullName>
    </submittedName>
</protein>
<dbReference type="AlphaFoldDB" id="A0A1I1ST14"/>
<dbReference type="GO" id="GO:0016301">
    <property type="term" value="F:kinase activity"/>
    <property type="evidence" value="ECO:0007669"/>
    <property type="project" value="UniProtKB-KW"/>
</dbReference>
<dbReference type="RefSeq" id="WP_096333333.1">
    <property type="nucleotide sequence ID" value="NZ_FOMX01000002.1"/>
</dbReference>
<dbReference type="Proteomes" id="UP000199400">
    <property type="component" value="Unassembled WGS sequence"/>
</dbReference>
<keyword evidence="1" id="KW-0808">Transferase</keyword>
<evidence type="ECO:0000313" key="1">
    <source>
        <dbReference type="EMBL" id="SFD49556.1"/>
    </source>
</evidence>
<dbReference type="STRING" id="54.SAMN02745121_00247"/>
<gene>
    <name evidence="1" type="ORF">SAMN02745121_00247</name>
</gene>
<dbReference type="SUPFAM" id="SSF52540">
    <property type="entry name" value="P-loop containing nucleoside triphosphate hydrolases"/>
    <property type="match status" value="1"/>
</dbReference>
<keyword evidence="2" id="KW-1185">Reference proteome</keyword>
<reference evidence="2" key="1">
    <citation type="submission" date="2016-10" db="EMBL/GenBank/DDBJ databases">
        <authorList>
            <person name="Varghese N."/>
            <person name="Submissions S."/>
        </authorList>
    </citation>
    <scope>NUCLEOTIDE SEQUENCE [LARGE SCALE GENOMIC DNA]</scope>
    <source>
        <strain evidence="2">ATCC 25963</strain>
    </source>
</reference>